<name>A0A8R1E621_CAEJA</name>
<evidence type="ECO:0000313" key="2">
    <source>
        <dbReference type="Proteomes" id="UP000005237"/>
    </source>
</evidence>
<reference evidence="1" key="2">
    <citation type="submission" date="2022-06" db="UniProtKB">
        <authorList>
            <consortium name="EnsemblMetazoa"/>
        </authorList>
    </citation>
    <scope>IDENTIFICATION</scope>
    <source>
        <strain evidence="1">DF5081</strain>
    </source>
</reference>
<proteinExistence type="predicted"/>
<sequence>MTSLSHKMTFSHFLDAAVETQIHAQSSSLDVFELEAMQAKTTVFAPSAPIWISKYQSSEQIAHFAQHKAVRSLQAGDTSLTWEIPDGEYLRMAVVEQEPRRTRLSVRLLSPYN</sequence>
<dbReference type="Proteomes" id="UP000005237">
    <property type="component" value="Unassembled WGS sequence"/>
</dbReference>
<evidence type="ECO:0000313" key="1">
    <source>
        <dbReference type="EnsemblMetazoa" id="CJA25299.1"/>
    </source>
</evidence>
<dbReference type="EnsemblMetazoa" id="CJA25299.1">
    <property type="protein sequence ID" value="CJA25299.1"/>
    <property type="gene ID" value="WBGene00180871"/>
</dbReference>
<protein>
    <submittedName>
        <fullName evidence="1">Uncharacterized protein</fullName>
    </submittedName>
</protein>
<keyword evidence="2" id="KW-1185">Reference proteome</keyword>
<dbReference type="AlphaFoldDB" id="A0A8R1E621"/>
<accession>A0A8R1E621</accession>
<reference evidence="2" key="1">
    <citation type="submission" date="2010-08" db="EMBL/GenBank/DDBJ databases">
        <authorList>
            <consortium name="Caenorhabditis japonica Sequencing Consortium"/>
            <person name="Wilson R.K."/>
        </authorList>
    </citation>
    <scope>NUCLEOTIDE SEQUENCE [LARGE SCALE GENOMIC DNA]</scope>
    <source>
        <strain evidence="2">DF5081</strain>
    </source>
</reference>
<organism evidence="1 2">
    <name type="scientific">Caenorhabditis japonica</name>
    <dbReference type="NCBI Taxonomy" id="281687"/>
    <lineage>
        <taxon>Eukaryota</taxon>
        <taxon>Metazoa</taxon>
        <taxon>Ecdysozoa</taxon>
        <taxon>Nematoda</taxon>
        <taxon>Chromadorea</taxon>
        <taxon>Rhabditida</taxon>
        <taxon>Rhabditina</taxon>
        <taxon>Rhabditomorpha</taxon>
        <taxon>Rhabditoidea</taxon>
        <taxon>Rhabditidae</taxon>
        <taxon>Peloderinae</taxon>
        <taxon>Caenorhabditis</taxon>
    </lineage>
</organism>